<protein>
    <submittedName>
        <fullName evidence="2">MobB</fullName>
    </submittedName>
</protein>
<dbReference type="Proteomes" id="UP000254340">
    <property type="component" value="Unassembled WGS sequence"/>
</dbReference>
<dbReference type="EMBL" id="UGLH01000002">
    <property type="protein sequence ID" value="STT72338.1"/>
    <property type="molecule type" value="Genomic_DNA"/>
</dbReference>
<name>A0A377X7C2_KLEPN</name>
<dbReference type="SUPFAM" id="SSF52540">
    <property type="entry name" value="P-loop containing nucleoside triphosphate hydrolases"/>
    <property type="match status" value="1"/>
</dbReference>
<dbReference type="InterPro" id="IPR032689">
    <property type="entry name" value="TraG-D_C"/>
</dbReference>
<gene>
    <name evidence="2" type="ORF">NCTC5047_00017</name>
</gene>
<sequence>MLVPRDTWRKTNIQILGLPGSGKSVMATNALIRCVRDFGDAVVYFDPKGDAWAPHVFRAHCPDFTLLDLRPGKPAQLNLFRNLDQYALKNLLVAGFNLSETGDVADHYRISEQKAAKLIAEQFPQGANIQQVLAAAYALPEALKKDVKGLITKLENVADLSVLQTDSGIDVAGIINGGGCLYVIGSMDDEAVIRVQKMLFARCAQIIIARDEFRRWPHASIMLDEIKYLLSKYVLNALGTLRSRDCNLLLAHQSLGDFGQCGQDLPADFVKTTVLDNTPIRWFYRAASQESAQWAAGQTGEIRVDVERRRASREAGNVEHISGDSFIQKEARPLFDVNTLQHLPDGFAVMTGLGVARLAFSSPLRVDRREIPLKTFPVLAKTDPLAGVPAGGRAAAAG</sequence>
<evidence type="ECO:0000313" key="3">
    <source>
        <dbReference type="Proteomes" id="UP000254340"/>
    </source>
</evidence>
<evidence type="ECO:0000313" key="2">
    <source>
        <dbReference type="EMBL" id="STT72338.1"/>
    </source>
</evidence>
<proteinExistence type="predicted"/>
<organism evidence="2 3">
    <name type="scientific">Klebsiella pneumoniae</name>
    <dbReference type="NCBI Taxonomy" id="573"/>
    <lineage>
        <taxon>Bacteria</taxon>
        <taxon>Pseudomonadati</taxon>
        <taxon>Pseudomonadota</taxon>
        <taxon>Gammaproteobacteria</taxon>
        <taxon>Enterobacterales</taxon>
        <taxon>Enterobacteriaceae</taxon>
        <taxon>Klebsiella/Raoultella group</taxon>
        <taxon>Klebsiella</taxon>
        <taxon>Klebsiella pneumoniae complex</taxon>
    </lineage>
</organism>
<feature type="domain" description="TraD/TraG TraM recognition site" evidence="1">
    <location>
        <begin position="221"/>
        <end position="344"/>
    </location>
</feature>
<evidence type="ECO:0000259" key="1">
    <source>
        <dbReference type="Pfam" id="PF12696"/>
    </source>
</evidence>
<reference evidence="2 3" key="1">
    <citation type="submission" date="2018-06" db="EMBL/GenBank/DDBJ databases">
        <authorList>
            <consortium name="Pathogen Informatics"/>
            <person name="Doyle S."/>
        </authorList>
    </citation>
    <scope>NUCLEOTIDE SEQUENCE [LARGE SCALE GENOMIC DNA]</scope>
    <source>
        <strain evidence="2 3">NCTC5047</strain>
    </source>
</reference>
<dbReference type="Gene3D" id="3.40.50.300">
    <property type="entry name" value="P-loop containing nucleotide triphosphate hydrolases"/>
    <property type="match status" value="2"/>
</dbReference>
<dbReference type="InterPro" id="IPR027417">
    <property type="entry name" value="P-loop_NTPase"/>
</dbReference>
<accession>A0A377X7C2</accession>
<dbReference type="AlphaFoldDB" id="A0A377X7C2"/>
<dbReference type="Pfam" id="PF12696">
    <property type="entry name" value="TraG-D_C"/>
    <property type="match status" value="1"/>
</dbReference>